<dbReference type="AlphaFoldDB" id="A0A2S2PUT8"/>
<dbReference type="Pfam" id="PF00244">
    <property type="entry name" value="14-3-3"/>
    <property type="match status" value="1"/>
</dbReference>
<name>A0A2S2PUT8_9HEMI</name>
<accession>A0A2S2PUT8</accession>
<reference evidence="4" key="1">
    <citation type="submission" date="2018-04" db="EMBL/GenBank/DDBJ databases">
        <title>Transcriptome assembly of Sipha flava.</title>
        <authorList>
            <person name="Scully E.D."/>
            <person name="Geib S.M."/>
            <person name="Palmer N.A."/>
            <person name="Koch K."/>
            <person name="Bradshaw J."/>
            <person name="Heng-Moss T."/>
            <person name="Sarath G."/>
        </authorList>
    </citation>
    <scope>NUCLEOTIDE SEQUENCE</scope>
</reference>
<feature type="site" description="Interaction with phosphoserine on interacting protein" evidence="2">
    <location>
        <position position="66"/>
    </location>
</feature>
<dbReference type="RefSeq" id="XP_025418322.1">
    <property type="nucleotide sequence ID" value="XM_025562537.1"/>
</dbReference>
<dbReference type="InterPro" id="IPR000308">
    <property type="entry name" value="14-3-3"/>
</dbReference>
<dbReference type="CDD" id="cd08774">
    <property type="entry name" value="14-3-3"/>
    <property type="match status" value="1"/>
</dbReference>
<evidence type="ECO:0000256" key="1">
    <source>
        <dbReference type="ARBA" id="ARBA00006141"/>
    </source>
</evidence>
<dbReference type="PIRSF" id="PIRSF000868">
    <property type="entry name" value="14-3-3"/>
    <property type="match status" value="1"/>
</dbReference>
<evidence type="ECO:0000313" key="6">
    <source>
        <dbReference type="RefSeq" id="XP_025418322.1"/>
    </source>
</evidence>
<evidence type="ECO:0000256" key="2">
    <source>
        <dbReference type="PIRSR" id="PIRSR000868-1"/>
    </source>
</evidence>
<dbReference type="SUPFAM" id="SSF48445">
    <property type="entry name" value="14-3-3 protein"/>
    <property type="match status" value="1"/>
</dbReference>
<dbReference type="InterPro" id="IPR023410">
    <property type="entry name" value="14-3-3_domain"/>
</dbReference>
<keyword evidence="5" id="KW-1185">Reference proteome</keyword>
<feature type="site" description="Interaction with phosphoserine on interacting protein" evidence="2">
    <location>
        <position position="140"/>
    </location>
</feature>
<protein>
    <submittedName>
        <fullName evidence="4 6">14-3-3 protein zeta/delta</fullName>
    </submittedName>
</protein>
<dbReference type="Gene3D" id="1.20.190.20">
    <property type="entry name" value="14-3-3 domain"/>
    <property type="match status" value="1"/>
</dbReference>
<dbReference type="Proteomes" id="UP000694846">
    <property type="component" value="Unplaced"/>
</dbReference>
<dbReference type="InterPro" id="IPR036815">
    <property type="entry name" value="14-3-3_dom_sf"/>
</dbReference>
<gene>
    <name evidence="4" type="primary">YWHAZ</name>
    <name evidence="6" type="synonym">LOC112689040</name>
    <name evidence="4" type="ORF">g.153663</name>
</gene>
<evidence type="ECO:0000259" key="3">
    <source>
        <dbReference type="SMART" id="SM00101"/>
    </source>
</evidence>
<evidence type="ECO:0000313" key="5">
    <source>
        <dbReference type="Proteomes" id="UP000694846"/>
    </source>
</evidence>
<organism evidence="4">
    <name type="scientific">Sipha flava</name>
    <name type="common">yellow sugarcane aphid</name>
    <dbReference type="NCBI Taxonomy" id="143950"/>
    <lineage>
        <taxon>Eukaryota</taxon>
        <taxon>Metazoa</taxon>
        <taxon>Ecdysozoa</taxon>
        <taxon>Arthropoda</taxon>
        <taxon>Hexapoda</taxon>
        <taxon>Insecta</taxon>
        <taxon>Pterygota</taxon>
        <taxon>Neoptera</taxon>
        <taxon>Paraneoptera</taxon>
        <taxon>Hemiptera</taxon>
        <taxon>Sternorrhyncha</taxon>
        <taxon>Aphidomorpha</taxon>
        <taxon>Aphidoidea</taxon>
        <taxon>Aphididae</taxon>
        <taxon>Sipha</taxon>
    </lineage>
</organism>
<dbReference type="PRINTS" id="PR00305">
    <property type="entry name" value="1433ZETA"/>
</dbReference>
<evidence type="ECO:0000313" key="4">
    <source>
        <dbReference type="EMBL" id="MBY69209.1"/>
    </source>
</evidence>
<dbReference type="SMART" id="SM00101">
    <property type="entry name" value="14_3_3"/>
    <property type="match status" value="1"/>
</dbReference>
<sequence>MTSSTMEVEEETKKMYLWKAKLAQEANRFEDMAMYMRQVFETGAPMSKDEDNMLAAAYKHLLDTKRTSRRSLITVEHMDTVAPLEATMARDYRERVESEVLALCTEMLTVISGWLESPRAQSSDPESHVFYRKLYADYKRYAAEVTTDSLDRAAVITESRVAYERAEQLGRDSLRPIDPIRLGLMLNYSVFLYQMCDQHRQGHDLAKEAYEEAVAEIDSIDDHVYDESMLILRLIRDNLAIWVKENGGRPFEDPVVVDQSTELMTVPEDDAVTLYEEDPIPSNVDRH</sequence>
<reference evidence="6" key="2">
    <citation type="submission" date="2025-04" db="UniProtKB">
        <authorList>
            <consortium name="RefSeq"/>
        </authorList>
    </citation>
    <scope>IDENTIFICATION</scope>
    <source>
        <tissue evidence="6">Whole body</tissue>
    </source>
</reference>
<dbReference type="EMBL" id="GGMS01000006">
    <property type="protein sequence ID" value="MBY69209.1"/>
    <property type="molecule type" value="Transcribed_RNA"/>
</dbReference>
<dbReference type="PANTHER" id="PTHR18860">
    <property type="entry name" value="14-3-3 PROTEIN"/>
    <property type="match status" value="1"/>
</dbReference>
<comment type="similarity">
    <text evidence="1">Belongs to the 14-3-3 family.</text>
</comment>
<proteinExistence type="inferred from homology"/>
<feature type="domain" description="14-3-3" evidence="3">
    <location>
        <begin position="13"/>
        <end position="253"/>
    </location>
</feature>
<dbReference type="OrthoDB" id="6608225at2759"/>